<feature type="domain" description="NfeD-like C-terminal" evidence="6">
    <location>
        <begin position="101"/>
        <end position="152"/>
    </location>
</feature>
<accession>A0A644WV48</accession>
<dbReference type="AlphaFoldDB" id="A0A644WV48"/>
<keyword evidence="4 5" id="KW-0472">Membrane</keyword>
<evidence type="ECO:0000256" key="5">
    <source>
        <dbReference type="SAM" id="Phobius"/>
    </source>
</evidence>
<evidence type="ECO:0000313" key="7">
    <source>
        <dbReference type="EMBL" id="MPM07795.1"/>
    </source>
</evidence>
<protein>
    <recommendedName>
        <fullName evidence="6">NfeD-like C-terminal domain-containing protein</fullName>
    </recommendedName>
</protein>
<dbReference type="EMBL" id="VSSQ01001377">
    <property type="protein sequence ID" value="MPM07795.1"/>
    <property type="molecule type" value="Genomic_DNA"/>
</dbReference>
<evidence type="ECO:0000256" key="2">
    <source>
        <dbReference type="ARBA" id="ARBA00022692"/>
    </source>
</evidence>
<dbReference type="PANTHER" id="PTHR33507:SF3">
    <property type="entry name" value="INNER MEMBRANE PROTEIN YBBJ"/>
    <property type="match status" value="1"/>
</dbReference>
<evidence type="ECO:0000256" key="4">
    <source>
        <dbReference type="ARBA" id="ARBA00023136"/>
    </source>
</evidence>
<proteinExistence type="predicted"/>
<evidence type="ECO:0000256" key="3">
    <source>
        <dbReference type="ARBA" id="ARBA00022989"/>
    </source>
</evidence>
<dbReference type="InterPro" id="IPR012340">
    <property type="entry name" value="NA-bd_OB-fold"/>
</dbReference>
<comment type="caution">
    <text evidence="7">The sequence shown here is derived from an EMBL/GenBank/DDBJ whole genome shotgun (WGS) entry which is preliminary data.</text>
</comment>
<sequence length="155" mass="16193">MSLIITLIIIGLILLAIEVLIIPGFGVAGILGLLALAGAAVLGFTMFDTTTGLIVLAAIILATSISTWLILRSKTWKRATLKEKISSRVDTNPEEKGITPGSVGITTSRLAPSGKARISGEDVEVVSREGIISSGSPIEVISTDDGKIIVRKSIQ</sequence>
<dbReference type="GO" id="GO:0005886">
    <property type="term" value="C:plasma membrane"/>
    <property type="evidence" value="ECO:0007669"/>
    <property type="project" value="TreeGrafter"/>
</dbReference>
<dbReference type="Pfam" id="PF01957">
    <property type="entry name" value="NfeD"/>
    <property type="match status" value="1"/>
</dbReference>
<reference evidence="7" key="1">
    <citation type="submission" date="2019-08" db="EMBL/GenBank/DDBJ databases">
        <authorList>
            <person name="Kucharzyk K."/>
            <person name="Murdoch R.W."/>
            <person name="Higgins S."/>
            <person name="Loffler F."/>
        </authorList>
    </citation>
    <scope>NUCLEOTIDE SEQUENCE</scope>
</reference>
<dbReference type="InterPro" id="IPR002810">
    <property type="entry name" value="NfeD-like_C"/>
</dbReference>
<evidence type="ECO:0000259" key="6">
    <source>
        <dbReference type="Pfam" id="PF01957"/>
    </source>
</evidence>
<dbReference type="Gene3D" id="2.40.50.140">
    <property type="entry name" value="Nucleic acid-binding proteins"/>
    <property type="match status" value="1"/>
</dbReference>
<evidence type="ECO:0000256" key="1">
    <source>
        <dbReference type="ARBA" id="ARBA00004141"/>
    </source>
</evidence>
<name>A0A644WV48_9ZZZZ</name>
<keyword evidence="3 5" id="KW-1133">Transmembrane helix</keyword>
<comment type="subcellular location">
    <subcellularLocation>
        <location evidence="1">Membrane</location>
        <topology evidence="1">Multi-pass membrane protein</topology>
    </subcellularLocation>
</comment>
<feature type="transmembrane region" description="Helical" evidence="5">
    <location>
        <begin position="7"/>
        <end position="40"/>
    </location>
</feature>
<feature type="transmembrane region" description="Helical" evidence="5">
    <location>
        <begin position="52"/>
        <end position="71"/>
    </location>
</feature>
<gene>
    <name evidence="7" type="ORF">SDC9_54104</name>
</gene>
<dbReference type="PANTHER" id="PTHR33507">
    <property type="entry name" value="INNER MEMBRANE PROTEIN YBBJ"/>
    <property type="match status" value="1"/>
</dbReference>
<dbReference type="InterPro" id="IPR052165">
    <property type="entry name" value="Membrane_assoc_protease"/>
</dbReference>
<keyword evidence="2 5" id="KW-0812">Transmembrane</keyword>
<organism evidence="7">
    <name type="scientific">bioreactor metagenome</name>
    <dbReference type="NCBI Taxonomy" id="1076179"/>
    <lineage>
        <taxon>unclassified sequences</taxon>
        <taxon>metagenomes</taxon>
        <taxon>ecological metagenomes</taxon>
    </lineage>
</organism>